<dbReference type="EMBL" id="JAGSGD010000001">
    <property type="protein sequence ID" value="MBR7621313.1"/>
    <property type="molecule type" value="Genomic_DNA"/>
</dbReference>
<comment type="caution">
    <text evidence="7">The sequence shown here is derived from an EMBL/GenBank/DDBJ whole genome shotgun (WGS) entry which is preliminary data.</text>
</comment>
<dbReference type="CDD" id="cd07984">
    <property type="entry name" value="LPLAT_LABLAT-like"/>
    <property type="match status" value="1"/>
</dbReference>
<keyword evidence="5" id="KW-0472">Membrane</keyword>
<evidence type="ECO:0000256" key="4">
    <source>
        <dbReference type="ARBA" id="ARBA00022679"/>
    </source>
</evidence>
<keyword evidence="8" id="KW-1185">Reference proteome</keyword>
<keyword evidence="3" id="KW-0997">Cell inner membrane</keyword>
<keyword evidence="6 7" id="KW-0012">Acyltransferase</keyword>
<dbReference type="GO" id="GO:0009247">
    <property type="term" value="P:glycolipid biosynthetic process"/>
    <property type="evidence" value="ECO:0007669"/>
    <property type="project" value="UniProtKB-ARBA"/>
</dbReference>
<dbReference type="RefSeq" id="WP_215342385.1">
    <property type="nucleotide sequence ID" value="NZ_JAGSGD010000001.1"/>
</dbReference>
<protein>
    <submittedName>
        <fullName evidence="7">Lysophospholipid acyltransferase family protein</fullName>
    </submittedName>
</protein>
<gene>
    <name evidence="7" type="ORF">JKL49_18110</name>
</gene>
<sequence>MAETRPSLAQHVVWRLEALAYDLVTGLARLFPIDAVSDFGAWLFRRLGPLTSTHNVVQTNLRIAFPQADETEIARLTDESWAEAGRVALEFPILDKIIGDPTRVQVVNGERLKQIADTGESVVFISGHFSSMEVMPAAIVHAGITCQITYRAMNNPYVDASFRRSRFRYGVRLFAPKGTESARELIRALARGECVALMNDQKFNGGVAAPLFGVTCYTAPGPSSFALRFDAPLQPMSVQRTHKARFKVVVHDPIRLANTGNRSEDIAAGVRKVNAFIEDRVRDRPTEWFWVHKRWPNEIYKRSRK</sequence>
<organism evidence="7 8">
    <name type="scientific">Phenylobacterium glaciei</name>
    <dbReference type="NCBI Taxonomy" id="2803784"/>
    <lineage>
        <taxon>Bacteria</taxon>
        <taxon>Pseudomonadati</taxon>
        <taxon>Pseudomonadota</taxon>
        <taxon>Alphaproteobacteria</taxon>
        <taxon>Caulobacterales</taxon>
        <taxon>Caulobacteraceae</taxon>
        <taxon>Phenylobacterium</taxon>
    </lineage>
</organism>
<evidence type="ECO:0000256" key="2">
    <source>
        <dbReference type="ARBA" id="ARBA00022475"/>
    </source>
</evidence>
<name>A0A941D5U4_9CAUL</name>
<evidence type="ECO:0000256" key="3">
    <source>
        <dbReference type="ARBA" id="ARBA00022519"/>
    </source>
</evidence>
<keyword evidence="4" id="KW-0808">Transferase</keyword>
<evidence type="ECO:0000313" key="7">
    <source>
        <dbReference type="EMBL" id="MBR7621313.1"/>
    </source>
</evidence>
<evidence type="ECO:0000256" key="6">
    <source>
        <dbReference type="ARBA" id="ARBA00023315"/>
    </source>
</evidence>
<dbReference type="GO" id="GO:0005886">
    <property type="term" value="C:plasma membrane"/>
    <property type="evidence" value="ECO:0007669"/>
    <property type="project" value="UniProtKB-SubCell"/>
</dbReference>
<dbReference type="GO" id="GO:0016746">
    <property type="term" value="F:acyltransferase activity"/>
    <property type="evidence" value="ECO:0007669"/>
    <property type="project" value="UniProtKB-KW"/>
</dbReference>
<dbReference type="Pfam" id="PF03279">
    <property type="entry name" value="Lip_A_acyltrans"/>
    <property type="match status" value="1"/>
</dbReference>
<evidence type="ECO:0000313" key="8">
    <source>
        <dbReference type="Proteomes" id="UP000622580"/>
    </source>
</evidence>
<keyword evidence="2" id="KW-1003">Cell membrane</keyword>
<dbReference type="AlphaFoldDB" id="A0A941D5U4"/>
<dbReference type="PANTHER" id="PTHR30606">
    <property type="entry name" value="LIPID A BIOSYNTHESIS LAUROYL ACYLTRANSFERASE"/>
    <property type="match status" value="1"/>
</dbReference>
<evidence type="ECO:0000256" key="5">
    <source>
        <dbReference type="ARBA" id="ARBA00023136"/>
    </source>
</evidence>
<dbReference type="PANTHER" id="PTHR30606:SF10">
    <property type="entry name" value="PHOSPHATIDYLINOSITOL MANNOSIDE ACYLTRANSFERASE"/>
    <property type="match status" value="1"/>
</dbReference>
<dbReference type="InterPro" id="IPR004960">
    <property type="entry name" value="LipA_acyltrans"/>
</dbReference>
<comment type="subcellular location">
    <subcellularLocation>
        <location evidence="1">Cell inner membrane</location>
    </subcellularLocation>
</comment>
<evidence type="ECO:0000256" key="1">
    <source>
        <dbReference type="ARBA" id="ARBA00004533"/>
    </source>
</evidence>
<accession>A0A941D5U4</accession>
<dbReference type="Proteomes" id="UP000622580">
    <property type="component" value="Unassembled WGS sequence"/>
</dbReference>
<reference evidence="7" key="1">
    <citation type="submission" date="2021-04" db="EMBL/GenBank/DDBJ databases">
        <title>Draft genome assembly of strain Phenylobacterium sp. 20VBR1 using MiniION and Illumina platforms.</title>
        <authorList>
            <person name="Thomas F.A."/>
            <person name="Krishnan K.P."/>
            <person name="Sinha R.K."/>
        </authorList>
    </citation>
    <scope>NUCLEOTIDE SEQUENCE</scope>
    <source>
        <strain evidence="7">20VBR1</strain>
    </source>
</reference>
<proteinExistence type="predicted"/>